<evidence type="ECO:0000256" key="2">
    <source>
        <dbReference type="ARBA" id="ARBA00022448"/>
    </source>
</evidence>
<dbReference type="STRING" id="284591.Q6CI34"/>
<feature type="compositionally biased region" description="Basic and acidic residues" evidence="9">
    <location>
        <begin position="225"/>
        <end position="237"/>
    </location>
</feature>
<name>Q6CI34_YARLI</name>
<keyword evidence="11" id="KW-1185">Reference proteome</keyword>
<keyword evidence="5" id="KW-0811">Translocation</keyword>
<feature type="coiled-coil region" evidence="8">
    <location>
        <begin position="1196"/>
        <end position="1223"/>
    </location>
</feature>
<keyword evidence="6" id="KW-0906">Nuclear pore complex</keyword>
<feature type="compositionally biased region" description="Basic and acidic residues" evidence="9">
    <location>
        <begin position="157"/>
        <end position="173"/>
    </location>
</feature>
<accession>Q6CI34</accession>
<comment type="subcellular location">
    <subcellularLocation>
        <location evidence="1">Nucleus</location>
        <location evidence="1">Nuclear pore complex</location>
    </subcellularLocation>
</comment>
<dbReference type="HOGENOM" id="CLU_256661_0_0_1"/>
<feature type="region of interest" description="Disordered" evidence="9">
    <location>
        <begin position="606"/>
        <end position="654"/>
    </location>
</feature>
<dbReference type="KEGG" id="yli:2906551"/>
<dbReference type="FunCoup" id="Q6CI34">
    <property type="interactions" value="121"/>
</dbReference>
<dbReference type="EMBL" id="CR382127">
    <property type="protein sequence ID" value="CAG83600.1"/>
    <property type="molecule type" value="Genomic_DNA"/>
</dbReference>
<feature type="compositionally biased region" description="Basic and acidic residues" evidence="9">
    <location>
        <begin position="103"/>
        <end position="113"/>
    </location>
</feature>
<dbReference type="GO" id="GO:0005643">
    <property type="term" value="C:nuclear pore"/>
    <property type="evidence" value="ECO:0000318"/>
    <property type="project" value="GO_Central"/>
</dbReference>
<feature type="compositionally biased region" description="Basic and acidic residues" evidence="9">
    <location>
        <begin position="366"/>
        <end position="377"/>
    </location>
</feature>
<feature type="compositionally biased region" description="Polar residues" evidence="9">
    <location>
        <begin position="478"/>
        <end position="487"/>
    </location>
</feature>
<dbReference type="PANTHER" id="PTHR13257:SF0">
    <property type="entry name" value="NUCLEAR PORE COMPLEX PROTEIN NUP88"/>
    <property type="match status" value="1"/>
</dbReference>
<feature type="region of interest" description="Disordered" evidence="9">
    <location>
        <begin position="1"/>
        <end position="585"/>
    </location>
</feature>
<evidence type="ECO:0000313" key="10">
    <source>
        <dbReference type="EMBL" id="CAG83600.1"/>
    </source>
</evidence>
<dbReference type="GO" id="GO:0006606">
    <property type="term" value="P:protein import into nucleus"/>
    <property type="evidence" value="ECO:0000318"/>
    <property type="project" value="GO_Central"/>
</dbReference>
<feature type="compositionally biased region" description="Low complexity" evidence="9">
    <location>
        <begin position="202"/>
        <end position="224"/>
    </location>
</feature>
<evidence type="ECO:0000256" key="9">
    <source>
        <dbReference type="SAM" id="MobiDB-lite"/>
    </source>
</evidence>
<keyword evidence="2" id="KW-0813">Transport</keyword>
<organism evidence="10 11">
    <name type="scientific">Yarrowia lipolytica (strain CLIB 122 / E 150)</name>
    <name type="common">Yeast</name>
    <name type="synonym">Candida lipolytica</name>
    <dbReference type="NCBI Taxonomy" id="284591"/>
    <lineage>
        <taxon>Eukaryota</taxon>
        <taxon>Fungi</taxon>
        <taxon>Dikarya</taxon>
        <taxon>Ascomycota</taxon>
        <taxon>Saccharomycotina</taxon>
        <taxon>Dipodascomycetes</taxon>
        <taxon>Dipodascales</taxon>
        <taxon>Dipodascales incertae sedis</taxon>
        <taxon>Yarrowia</taxon>
    </lineage>
</organism>
<dbReference type="InterPro" id="IPR037700">
    <property type="entry name" value="NUP88/NUP82"/>
</dbReference>
<dbReference type="GO" id="GO:0017056">
    <property type="term" value="F:structural constituent of nuclear pore"/>
    <property type="evidence" value="ECO:0007669"/>
    <property type="project" value="InterPro"/>
</dbReference>
<gene>
    <name evidence="10" type="ORF">YALI0_A02134g</name>
</gene>
<dbReference type="Proteomes" id="UP000001300">
    <property type="component" value="Chromosome A"/>
</dbReference>
<evidence type="ECO:0000313" key="11">
    <source>
        <dbReference type="Proteomes" id="UP000001300"/>
    </source>
</evidence>
<dbReference type="GO" id="GO:0000056">
    <property type="term" value="P:ribosomal small subunit export from nucleus"/>
    <property type="evidence" value="ECO:0000318"/>
    <property type="project" value="GO_Central"/>
</dbReference>
<proteinExistence type="predicted"/>
<reference evidence="10 11" key="1">
    <citation type="journal article" date="2004" name="Nature">
        <title>Genome evolution in yeasts.</title>
        <authorList>
            <consortium name="Genolevures"/>
            <person name="Dujon B."/>
            <person name="Sherman D."/>
            <person name="Fischer G."/>
            <person name="Durrens P."/>
            <person name="Casaregola S."/>
            <person name="Lafontaine I."/>
            <person name="de Montigny J."/>
            <person name="Marck C."/>
            <person name="Neuveglise C."/>
            <person name="Talla E."/>
            <person name="Goffard N."/>
            <person name="Frangeul L."/>
            <person name="Aigle M."/>
            <person name="Anthouard V."/>
            <person name="Babour A."/>
            <person name="Barbe V."/>
            <person name="Barnay S."/>
            <person name="Blanchin S."/>
            <person name="Beckerich J.M."/>
            <person name="Beyne E."/>
            <person name="Bleykasten C."/>
            <person name="Boisrame A."/>
            <person name="Boyer J."/>
            <person name="Cattolico L."/>
            <person name="Confanioleri F."/>
            <person name="de Daruvar A."/>
            <person name="Despons L."/>
            <person name="Fabre E."/>
            <person name="Fairhead C."/>
            <person name="Ferry-Dumazet H."/>
            <person name="Groppi A."/>
            <person name="Hantraye F."/>
            <person name="Hennequin C."/>
            <person name="Jauniaux N."/>
            <person name="Joyet P."/>
            <person name="Kachouri R."/>
            <person name="Kerrest A."/>
            <person name="Koszul R."/>
            <person name="Lemaire M."/>
            <person name="Lesur I."/>
            <person name="Ma L."/>
            <person name="Muller H."/>
            <person name="Nicaud J.M."/>
            <person name="Nikolski M."/>
            <person name="Oztas S."/>
            <person name="Ozier-Kalogeropoulos O."/>
            <person name="Pellenz S."/>
            <person name="Potier S."/>
            <person name="Richard G.F."/>
            <person name="Straub M.L."/>
            <person name="Suleau A."/>
            <person name="Swennene D."/>
            <person name="Tekaia F."/>
            <person name="Wesolowski-Louvel M."/>
            <person name="Westhof E."/>
            <person name="Wirth B."/>
            <person name="Zeniou-Meyer M."/>
            <person name="Zivanovic I."/>
            <person name="Bolotin-Fukuhara M."/>
            <person name="Thierry A."/>
            <person name="Bouchier C."/>
            <person name="Caudron B."/>
            <person name="Scarpelli C."/>
            <person name="Gaillardin C."/>
            <person name="Weissenbach J."/>
            <person name="Wincker P."/>
            <person name="Souciet J.L."/>
        </authorList>
    </citation>
    <scope>NUCLEOTIDE SEQUENCE [LARGE SCALE GENOMIC DNA]</scope>
    <source>
        <strain evidence="11">CLIB 122 / E 150</strain>
    </source>
</reference>
<dbReference type="GO" id="GO:0006406">
    <property type="term" value="P:mRNA export from nucleus"/>
    <property type="evidence" value="ECO:0000318"/>
    <property type="project" value="GO_Central"/>
</dbReference>
<feature type="compositionally biased region" description="Basic and acidic residues" evidence="9">
    <location>
        <begin position="248"/>
        <end position="269"/>
    </location>
</feature>
<dbReference type="RefSeq" id="XP_499677.3">
    <property type="nucleotide sequence ID" value="XM_499677.3"/>
</dbReference>
<evidence type="ECO:0000256" key="4">
    <source>
        <dbReference type="ARBA" id="ARBA00022927"/>
    </source>
</evidence>
<evidence type="ECO:0000256" key="7">
    <source>
        <dbReference type="ARBA" id="ARBA00023242"/>
    </source>
</evidence>
<feature type="compositionally biased region" description="Basic and acidic residues" evidence="9">
    <location>
        <begin position="277"/>
        <end position="331"/>
    </location>
</feature>
<dbReference type="GO" id="GO:0000055">
    <property type="term" value="P:ribosomal large subunit export from nucleus"/>
    <property type="evidence" value="ECO:0000318"/>
    <property type="project" value="GO_Central"/>
</dbReference>
<sequence length="1366" mass="147277">MSNSNAGDGEKPQKGAAPTFAFGQKPQFNFGATTAKSDDMKEDSNSDNTHTKTTDTEAKPAFGSGGFSFAKPAEPKDGDSDKKDTKPSLFDTPAKPKASLFDTPKDSVHKSSTDKPTFGGFNLGDQSDKPAFTGFGVKKEDKTEDSKDKPSGFSFGTKKDNDKGNDKKDDEKPSLFSSSSIDKPATGGFPKLSSGGFGSPSGFGTSSSGIGSSSGVATGSFSFAAEKEKEKGKDDSKPTLSFGAFGSKPEDKKDDKETKPEKAKKDDKPSAFSFGVKNEDKTAPSLDVKEDKKDDKPAFSFGVKKEDVKKDEKPALSFGTKKEGEKQDEKPAFSFGVKNEDKKDGKPALSFGAKTEDKPSAFSFGAKKEDDKKEDKPPLSSGGTKNADEKMTDSKPALSFGANAPTSSSAPTFNLGAKKDDTKTATPFSLGAQKDETKPTGPSFSLPPKKEDDKPATASFSFGAKKEDDKPAAPLFSIGTQTDNKSGGFTFGSKADPKPVVSFSSKPEDKTATPSFNLNAKPDAGKTAAPSFNLDAKTETKPFSLGSGTGNNTTSSLFGAKSSSDAPKPSPGGFGSGLGATSSAAPPLKTGGFGFGAPFSPAPASKTGGFGSSGLGAPKSSDRAGSAPPGFSTASNAPQKSSLSTPNASFTTPGQRTALKRNLLFTAINDTLYYSYITGAQTREKIVSVGFAISNILLNPSGTLLAVVGEKNVSVVRINDSDIAKSSVQDVSKHISASCVRYVLWNPVADPDATLEILTGDNQVISLGVSLESNIEKSVFELAEEDDRIDTIGEVISFSFGHSSAAMGLLTLYLLNEDGDIFCLSPWMPSSALLTETEIKSILDQAVYLEQTTKVSSGLPPPGVTTAKMFKGNLVWCYDLWRQIPLANKDVRHGNVVALKVTKPKAPFGNGKLKFQGPFVVSPYPKEMYTETAKQLVALKSRGIALFAELFESGRVNILMYAGGPVVCSWDSPDHIWVDEEEEEEDGSNALGLREMVLLETIDLKSAAVLSQCLHDGLVHVLASDSVTQVDTRNWYRKLAGAYVEQDMQVLSQLQNTKLRSSRVRISLAPDYGVSTFTERLILVSDQVYECDLSVSENGDLSLSATELEKASSIPELNVNVAADHVKRAGLISAVSPEIIHKINSVKIRPDLPENLSFSMSEKLREHPDMVQVFTQIANHFSRENLKMEEVTILMERRLTMQKSELRRQLVDLEAVKSRFEKLYKHYGDTDMLESLKKLIARQKDHEKRFDKLLTDLNRSQSLPLSDAERKWHVELNRLKNKLPEFEKQTKQAQTQAKQIASFTRDANTSSNSVDAIQGITRAELSRTSFMLEEEDRVAEQTKKKLEQLLHKSQTLLAVLKAKEEK</sequence>
<evidence type="ECO:0000256" key="5">
    <source>
        <dbReference type="ARBA" id="ARBA00023010"/>
    </source>
</evidence>
<feature type="compositionally biased region" description="Basic and acidic residues" evidence="9">
    <location>
        <begin position="137"/>
        <end position="150"/>
    </location>
</feature>
<keyword evidence="3" id="KW-0509">mRNA transport</keyword>
<dbReference type="InParanoid" id="Q6CI34"/>
<feature type="compositionally biased region" description="Polar residues" evidence="9">
    <location>
        <begin position="26"/>
        <end position="35"/>
    </location>
</feature>
<keyword evidence="8" id="KW-0175">Coiled coil</keyword>
<feature type="compositionally biased region" description="Polar residues" evidence="9">
    <location>
        <begin position="632"/>
        <end position="654"/>
    </location>
</feature>
<dbReference type="OrthoDB" id="341482at2759"/>
<feature type="coiled-coil region" evidence="8">
    <location>
        <begin position="1332"/>
        <end position="1366"/>
    </location>
</feature>
<feature type="compositionally biased region" description="Basic and acidic residues" evidence="9">
    <location>
        <begin position="36"/>
        <end position="58"/>
    </location>
</feature>
<keyword evidence="4" id="KW-0653">Protein transport</keyword>
<feature type="compositionally biased region" description="Basic and acidic residues" evidence="9">
    <location>
        <begin position="73"/>
        <end position="86"/>
    </location>
</feature>
<dbReference type="PANTHER" id="PTHR13257">
    <property type="entry name" value="NUCLEOPORIN NUP84-RELATED"/>
    <property type="match status" value="1"/>
</dbReference>
<dbReference type="VEuPathDB" id="FungiDB:YALI0_A02134g"/>
<evidence type="ECO:0000256" key="3">
    <source>
        <dbReference type="ARBA" id="ARBA00022816"/>
    </source>
</evidence>
<evidence type="ECO:0000256" key="8">
    <source>
        <dbReference type="SAM" id="Coils"/>
    </source>
</evidence>
<evidence type="ECO:0000256" key="1">
    <source>
        <dbReference type="ARBA" id="ARBA00004567"/>
    </source>
</evidence>
<evidence type="ECO:0000256" key="6">
    <source>
        <dbReference type="ARBA" id="ARBA00023132"/>
    </source>
</evidence>
<protein>
    <submittedName>
        <fullName evidence="10">YALI0A02134p</fullName>
    </submittedName>
</protein>
<keyword evidence="7" id="KW-0539">Nucleus</keyword>